<dbReference type="Gene3D" id="1.10.8.60">
    <property type="match status" value="1"/>
</dbReference>
<dbReference type="GO" id="GO:0005524">
    <property type="term" value="F:ATP binding"/>
    <property type="evidence" value="ECO:0007669"/>
    <property type="project" value="UniProtKB-KW"/>
</dbReference>
<dbReference type="InterPro" id="IPR003960">
    <property type="entry name" value="ATPase_AAA_CS"/>
</dbReference>
<dbReference type="SUPFAM" id="SSF140990">
    <property type="entry name" value="FtsH protease domain-like"/>
    <property type="match status" value="1"/>
</dbReference>
<sequence>MERAPMAENDIDDEAFTPADLEALAKSAPNAPDCLAKEVLTKSLSAKAKGLITRGSSIIILKVPDAEWVEVIVRPAVKLASTVTVYTATERNSAKRTEGDVGANALHAVQRGRCLIFISQDPQGILDAAVLTAADMVVTIAPPTTALLRKVIKSVTGGRARGVTPDMAALPITAIVTAIRPGISARECVANLQRSILPPQAKTTSAVPPLADLPLAEDLRQWADSTLAELEAVKAKYLGPDALIFGVLEGEPGSGKTLLARSLAESSGWTFVSTSVGEWFTSGDSNLGSVAKNLKAFIDRAMAAEPAVAFLDELDALPNRATMDARGRDWWVPIITLFLTEIDRLRASRTRVLLLGATNFFERLDAALIRPGRLQQRIAVRAPHTREEILDVFRFYLGSDLAEADLLPLAQLGLGATPAMVEGWVREARAAARGAGRPLSIDDVLARIIPEDNRLPSDIQAIALHEAGHALIAHRLGHKVDLISIVPQGTTGGHIRSAFPTLVPTLAHIRDMATIMLGGRAADLVLGRGANSGAASDLEGATRLLIDAHEKQGLGQSLLFGPAATGKPSAVTISAVANELPILLRRAMGMVEAERELAIMLAERLAEFKVLSGAEVIKLLGAGPLDAMKLETKRMSRLVAEPTVGQQV</sequence>
<feature type="domain" description="AAA+ ATPase" evidence="2">
    <location>
        <begin position="242"/>
        <end position="384"/>
    </location>
</feature>
<dbReference type="PANTHER" id="PTHR23076">
    <property type="entry name" value="METALLOPROTEASE M41 FTSH"/>
    <property type="match status" value="1"/>
</dbReference>
<dbReference type="EMBL" id="WQRF01000001">
    <property type="protein sequence ID" value="MVS97905.1"/>
    <property type="molecule type" value="Genomic_DNA"/>
</dbReference>
<dbReference type="GO" id="GO:0030163">
    <property type="term" value="P:protein catabolic process"/>
    <property type="evidence" value="ECO:0007669"/>
    <property type="project" value="TreeGrafter"/>
</dbReference>
<dbReference type="Gene3D" id="1.20.58.760">
    <property type="entry name" value="Peptidase M41"/>
    <property type="match status" value="1"/>
</dbReference>
<dbReference type="GO" id="GO:0004176">
    <property type="term" value="F:ATP-dependent peptidase activity"/>
    <property type="evidence" value="ECO:0007669"/>
    <property type="project" value="InterPro"/>
</dbReference>
<gene>
    <name evidence="3" type="ORF">GO014_02520</name>
</gene>
<dbReference type="GO" id="GO:0004222">
    <property type="term" value="F:metalloendopeptidase activity"/>
    <property type="evidence" value="ECO:0007669"/>
    <property type="project" value="InterPro"/>
</dbReference>
<protein>
    <submittedName>
        <fullName evidence="3">AAA family ATPase</fullName>
    </submittedName>
</protein>
<dbReference type="GO" id="GO:0016887">
    <property type="term" value="F:ATP hydrolysis activity"/>
    <property type="evidence" value="ECO:0007669"/>
    <property type="project" value="InterPro"/>
</dbReference>
<accession>A0A7X3FQ94</accession>
<dbReference type="InterPro" id="IPR000642">
    <property type="entry name" value="Peptidase_M41"/>
</dbReference>
<dbReference type="SMART" id="SM00382">
    <property type="entry name" value="AAA"/>
    <property type="match status" value="1"/>
</dbReference>
<dbReference type="InterPro" id="IPR003959">
    <property type="entry name" value="ATPase_AAA_core"/>
</dbReference>
<comment type="caution">
    <text evidence="3">The sequence shown here is derived from an EMBL/GenBank/DDBJ whole genome shotgun (WGS) entry which is preliminary data.</text>
</comment>
<keyword evidence="4" id="KW-1185">Reference proteome</keyword>
<keyword evidence="1" id="KW-0067">ATP-binding</keyword>
<dbReference type="PROSITE" id="PS00674">
    <property type="entry name" value="AAA"/>
    <property type="match status" value="1"/>
</dbReference>
<dbReference type="Pfam" id="PF01434">
    <property type="entry name" value="Peptidase_M41"/>
    <property type="match status" value="1"/>
</dbReference>
<name>A0A7X3FQ94_9HYPH</name>
<dbReference type="AlphaFoldDB" id="A0A7X3FQ94"/>
<evidence type="ECO:0000313" key="3">
    <source>
        <dbReference type="EMBL" id="MVS97905.1"/>
    </source>
</evidence>
<dbReference type="InterPro" id="IPR003593">
    <property type="entry name" value="AAA+_ATPase"/>
</dbReference>
<dbReference type="InterPro" id="IPR037219">
    <property type="entry name" value="Peptidase_M41-like"/>
</dbReference>
<reference evidence="3 4" key="1">
    <citation type="submission" date="2019-12" db="EMBL/GenBank/DDBJ databases">
        <title>Devosia maris sp. nov., isolated from the deep seawater.</title>
        <authorList>
            <person name="Liu Y."/>
        </authorList>
    </citation>
    <scope>NUCLEOTIDE SEQUENCE [LARGE SCALE GENOMIC DNA]</scope>
    <source>
        <strain evidence="3 4">L53-10-65</strain>
    </source>
</reference>
<dbReference type="CDD" id="cd19481">
    <property type="entry name" value="RecA-like_protease"/>
    <property type="match status" value="1"/>
</dbReference>
<dbReference type="Proteomes" id="UP000438106">
    <property type="component" value="Unassembled WGS sequence"/>
</dbReference>
<comment type="similarity">
    <text evidence="1">Belongs to the AAA ATPase family.</text>
</comment>
<dbReference type="Gene3D" id="3.40.50.300">
    <property type="entry name" value="P-loop containing nucleotide triphosphate hydrolases"/>
    <property type="match status" value="1"/>
</dbReference>
<dbReference type="SUPFAM" id="SSF52540">
    <property type="entry name" value="P-loop containing nucleoside triphosphate hydrolases"/>
    <property type="match status" value="1"/>
</dbReference>
<organism evidence="3 4">
    <name type="scientific">Devosia marina</name>
    <dbReference type="NCBI Taxonomy" id="2683198"/>
    <lineage>
        <taxon>Bacteria</taxon>
        <taxon>Pseudomonadati</taxon>
        <taxon>Pseudomonadota</taxon>
        <taxon>Alphaproteobacteria</taxon>
        <taxon>Hyphomicrobiales</taxon>
        <taxon>Devosiaceae</taxon>
        <taxon>Devosia</taxon>
    </lineage>
</organism>
<dbReference type="GO" id="GO:0006508">
    <property type="term" value="P:proteolysis"/>
    <property type="evidence" value="ECO:0007669"/>
    <property type="project" value="InterPro"/>
</dbReference>
<dbReference type="PANTHER" id="PTHR23076:SF97">
    <property type="entry name" value="ATP-DEPENDENT ZINC METALLOPROTEASE YME1L1"/>
    <property type="match status" value="1"/>
</dbReference>
<proteinExistence type="inferred from homology"/>
<dbReference type="Pfam" id="PF00004">
    <property type="entry name" value="AAA"/>
    <property type="match status" value="1"/>
</dbReference>
<dbReference type="InterPro" id="IPR027417">
    <property type="entry name" value="P-loop_NTPase"/>
</dbReference>
<dbReference type="GO" id="GO:0005886">
    <property type="term" value="C:plasma membrane"/>
    <property type="evidence" value="ECO:0007669"/>
    <property type="project" value="TreeGrafter"/>
</dbReference>
<evidence type="ECO:0000259" key="2">
    <source>
        <dbReference type="SMART" id="SM00382"/>
    </source>
</evidence>
<evidence type="ECO:0000256" key="1">
    <source>
        <dbReference type="RuleBase" id="RU003651"/>
    </source>
</evidence>
<evidence type="ECO:0000313" key="4">
    <source>
        <dbReference type="Proteomes" id="UP000438106"/>
    </source>
</evidence>
<keyword evidence="1" id="KW-0547">Nucleotide-binding</keyword>